<organism evidence="1 2">
    <name type="scientific">Mythimna unipuncta nucleopolyhedrovirus</name>
    <dbReference type="NCBI Taxonomy" id="447897"/>
    <lineage>
        <taxon>Viruses</taxon>
        <taxon>Viruses incertae sedis</taxon>
        <taxon>Naldaviricetes</taxon>
        <taxon>Lefavirales</taxon>
        <taxon>Baculoviridae</taxon>
        <taxon>Alphabaculovirus</taxon>
    </lineage>
</organism>
<proteinExistence type="predicted"/>
<sequence>MNNLQVKLALYHYYDEWCCEEQLHQLDSNAYKLVHEYETLQKGNYCDLYTLLDNRAALPARWNTSKLVAERYVQTNEIHPDCNDTLKVKLATIIDQKLLEEVAESFLKLCCKSMYFQYYELYRLAKLYVTNDPIYGSCYYLFILGVYATQKIESKSEAQKFKRLAREYLSLDLDAQTFFYKTRAINYDYFVRLETNAWNAVCDYTKDRDESKYLRMPEFYRFVLKNIDGSKYFNFETTASHQQRNKILCATLFGFHTELRHEVQYYLKKY</sequence>
<keyword evidence="2" id="KW-1185">Reference proteome</keyword>
<dbReference type="EMBL" id="MF375894">
    <property type="protein sequence ID" value="AUV65305.1"/>
    <property type="molecule type" value="Genomic_DNA"/>
</dbReference>
<evidence type="ECO:0008006" key="3">
    <source>
        <dbReference type="Google" id="ProtNLM"/>
    </source>
</evidence>
<dbReference type="GeneID" id="40526978"/>
<dbReference type="RefSeq" id="YP_009666698.1">
    <property type="nucleotide sequence ID" value="NC_043530.1"/>
</dbReference>
<name>A0A2K9VS73_9ABAC</name>
<accession>A0A2K9VS73</accession>
<protein>
    <recommendedName>
        <fullName evidence="3">Maco-A 26</fullName>
    </recommendedName>
</protein>
<evidence type="ECO:0000313" key="1">
    <source>
        <dbReference type="EMBL" id="AUV65305.1"/>
    </source>
</evidence>
<reference evidence="1" key="1">
    <citation type="journal article" date="2017" name="Virus Genes">
        <title>The complete genome sequence of a third distinct baculovirus isolated from the true armyworm, Mythimna unipuncta, contains two copies of the lef-7 gene.</title>
        <authorList>
            <person name="Harrison R.L."/>
            <person name="Mowery J.D."/>
            <person name="Rowley D.L."/>
            <person name="Bauchan G.R."/>
            <person name="Theilmann D.A."/>
            <person name="Rohrmann G.F."/>
            <person name="Erlandson M.A."/>
        </authorList>
    </citation>
    <scope>NUCLEOTIDE SEQUENCE [LARGE SCALE GENOMIC DNA]</scope>
    <source>
        <strain evidence="1">#7</strain>
    </source>
</reference>
<dbReference type="KEGG" id="vg:40526978"/>
<evidence type="ECO:0000313" key="2">
    <source>
        <dbReference type="Proteomes" id="UP000297194"/>
    </source>
</evidence>
<dbReference type="Proteomes" id="UP000297194">
    <property type="component" value="Segment"/>
</dbReference>